<sequence>MVFAFAPSHTVLLLGSMAYTLIRGTAAGTVIIEMFLPSLYAI</sequence>
<organism evidence="1 2">
    <name type="scientific">Caballeronia sordidicola</name>
    <name type="common">Burkholderia sordidicola</name>
    <dbReference type="NCBI Taxonomy" id="196367"/>
    <lineage>
        <taxon>Bacteria</taxon>
        <taxon>Pseudomonadati</taxon>
        <taxon>Pseudomonadota</taxon>
        <taxon>Betaproteobacteria</taxon>
        <taxon>Burkholderiales</taxon>
        <taxon>Burkholderiaceae</taxon>
        <taxon>Caballeronia</taxon>
    </lineage>
</organism>
<accession>A0A242MVG0</accession>
<dbReference type="AlphaFoldDB" id="A0A242MVG0"/>
<proteinExistence type="predicted"/>
<comment type="caution">
    <text evidence="1">The sequence shown here is derived from an EMBL/GenBank/DDBJ whole genome shotgun (WGS) entry which is preliminary data.</text>
</comment>
<evidence type="ECO:0000313" key="2">
    <source>
        <dbReference type="Proteomes" id="UP000195221"/>
    </source>
</evidence>
<dbReference type="EMBL" id="NBTZ01000053">
    <property type="protein sequence ID" value="OTP75104.1"/>
    <property type="molecule type" value="Genomic_DNA"/>
</dbReference>
<evidence type="ECO:0000313" key="1">
    <source>
        <dbReference type="EMBL" id="OTP75104.1"/>
    </source>
</evidence>
<gene>
    <name evidence="1" type="ORF">PAMC26577_14080</name>
</gene>
<protein>
    <submittedName>
        <fullName evidence="1">Uncharacterized protein</fullName>
    </submittedName>
</protein>
<reference evidence="1 2" key="1">
    <citation type="submission" date="2017-03" db="EMBL/GenBank/DDBJ databases">
        <title>Genome analysis of strain PAMC 26577.</title>
        <authorList>
            <person name="Oh H.-M."/>
            <person name="Yang J.-A."/>
        </authorList>
    </citation>
    <scope>NUCLEOTIDE SEQUENCE [LARGE SCALE GENOMIC DNA]</scope>
    <source>
        <strain evidence="1 2">PAMC 26577</strain>
    </source>
</reference>
<name>A0A242MVG0_CABSO</name>
<dbReference type="Proteomes" id="UP000195221">
    <property type="component" value="Unassembled WGS sequence"/>
</dbReference>